<evidence type="ECO:0000256" key="2">
    <source>
        <dbReference type="ARBA" id="ARBA00022692"/>
    </source>
</evidence>
<dbReference type="PANTHER" id="PTHR37422">
    <property type="entry name" value="TEICHURONIC ACID BIOSYNTHESIS PROTEIN TUAE"/>
    <property type="match status" value="1"/>
</dbReference>
<accession>A0A328P3E1</accession>
<comment type="subcellular location">
    <subcellularLocation>
        <location evidence="1">Membrane</location>
        <topology evidence="1">Multi-pass membrane protein</topology>
    </subcellularLocation>
</comment>
<evidence type="ECO:0000313" key="7">
    <source>
        <dbReference type="EMBL" id="RAO74674.1"/>
    </source>
</evidence>
<organism evidence="7 8">
    <name type="scientific">Dyella jiangningensis</name>
    <dbReference type="NCBI Taxonomy" id="1379159"/>
    <lineage>
        <taxon>Bacteria</taxon>
        <taxon>Pseudomonadati</taxon>
        <taxon>Pseudomonadota</taxon>
        <taxon>Gammaproteobacteria</taxon>
        <taxon>Lysobacterales</taxon>
        <taxon>Rhodanobacteraceae</taxon>
        <taxon>Dyella</taxon>
    </lineage>
</organism>
<proteinExistence type="predicted"/>
<dbReference type="AlphaFoldDB" id="A0A328P3E1"/>
<protein>
    <recommendedName>
        <fullName evidence="6">O-antigen ligase-related domain-containing protein</fullName>
    </recommendedName>
</protein>
<feature type="transmembrane region" description="Helical" evidence="5">
    <location>
        <begin position="94"/>
        <end position="109"/>
    </location>
</feature>
<reference evidence="7 8" key="1">
    <citation type="journal article" date="2018" name="Genet. Mol. Biol.">
        <title>The genome sequence of Dyella jiangningensis FCAV SCS01 from a lignocellulose-decomposing microbial consortium metagenome reveals potential for biotechnological applications.</title>
        <authorList>
            <person name="Desiderato J.G."/>
            <person name="Alvarenga D.O."/>
            <person name="Constancio M.T.L."/>
            <person name="Alves L.M.C."/>
            <person name="Varani A.M."/>
        </authorList>
    </citation>
    <scope>NUCLEOTIDE SEQUENCE [LARGE SCALE GENOMIC DNA]</scope>
    <source>
        <strain evidence="7 8">FCAV SCS01</strain>
    </source>
</reference>
<keyword evidence="8" id="KW-1185">Reference proteome</keyword>
<dbReference type="OrthoDB" id="27575at2"/>
<keyword evidence="4 5" id="KW-0472">Membrane</keyword>
<feature type="transmembrane region" description="Helical" evidence="5">
    <location>
        <begin position="204"/>
        <end position="221"/>
    </location>
</feature>
<feature type="transmembrane region" description="Helical" evidence="5">
    <location>
        <begin position="393"/>
        <end position="412"/>
    </location>
</feature>
<comment type="caution">
    <text evidence="7">The sequence shown here is derived from an EMBL/GenBank/DDBJ whole genome shotgun (WGS) entry which is preliminary data.</text>
</comment>
<evidence type="ECO:0000313" key="8">
    <source>
        <dbReference type="Proteomes" id="UP000248926"/>
    </source>
</evidence>
<feature type="transmembrane region" description="Helical" evidence="5">
    <location>
        <begin position="182"/>
        <end position="198"/>
    </location>
</feature>
<evidence type="ECO:0000259" key="6">
    <source>
        <dbReference type="Pfam" id="PF04932"/>
    </source>
</evidence>
<feature type="transmembrane region" description="Helical" evidence="5">
    <location>
        <begin position="228"/>
        <end position="247"/>
    </location>
</feature>
<dbReference type="GO" id="GO:0016020">
    <property type="term" value="C:membrane"/>
    <property type="evidence" value="ECO:0007669"/>
    <property type="project" value="UniProtKB-SubCell"/>
</dbReference>
<feature type="transmembrane region" description="Helical" evidence="5">
    <location>
        <begin position="152"/>
        <end position="170"/>
    </location>
</feature>
<gene>
    <name evidence="7" type="ORF">CA260_20100</name>
</gene>
<feature type="transmembrane region" description="Helical" evidence="5">
    <location>
        <begin position="40"/>
        <end position="57"/>
    </location>
</feature>
<evidence type="ECO:0000256" key="5">
    <source>
        <dbReference type="SAM" id="Phobius"/>
    </source>
</evidence>
<dbReference type="PANTHER" id="PTHR37422:SF13">
    <property type="entry name" value="LIPOPOLYSACCHARIDE BIOSYNTHESIS PROTEIN PA4999-RELATED"/>
    <property type="match status" value="1"/>
</dbReference>
<dbReference type="EMBL" id="NFZS01000006">
    <property type="protein sequence ID" value="RAO74674.1"/>
    <property type="molecule type" value="Genomic_DNA"/>
</dbReference>
<dbReference type="InterPro" id="IPR007016">
    <property type="entry name" value="O-antigen_ligase-rel_domated"/>
</dbReference>
<dbReference type="RefSeq" id="WP_111984849.1">
    <property type="nucleotide sequence ID" value="NZ_NFZS01000006.1"/>
</dbReference>
<evidence type="ECO:0000256" key="3">
    <source>
        <dbReference type="ARBA" id="ARBA00022989"/>
    </source>
</evidence>
<dbReference type="Pfam" id="PF04932">
    <property type="entry name" value="Wzy_C"/>
    <property type="match status" value="1"/>
</dbReference>
<dbReference type="InterPro" id="IPR051533">
    <property type="entry name" value="WaaL-like"/>
</dbReference>
<dbReference type="Proteomes" id="UP000248926">
    <property type="component" value="Unassembled WGS sequence"/>
</dbReference>
<feature type="transmembrane region" description="Helical" evidence="5">
    <location>
        <begin position="331"/>
        <end position="352"/>
    </location>
</feature>
<keyword evidence="3 5" id="KW-1133">Transmembrane helix</keyword>
<evidence type="ECO:0000256" key="4">
    <source>
        <dbReference type="ARBA" id="ARBA00023136"/>
    </source>
</evidence>
<feature type="transmembrane region" description="Helical" evidence="5">
    <location>
        <begin position="364"/>
        <end position="381"/>
    </location>
</feature>
<keyword evidence="2 5" id="KW-0812">Transmembrane</keyword>
<name>A0A328P3E1_9GAMM</name>
<evidence type="ECO:0000256" key="1">
    <source>
        <dbReference type="ARBA" id="ARBA00004141"/>
    </source>
</evidence>
<sequence>MREVAPATVAARTAPLVSTLLLALLPLSFATPGRAKVTLVGVLFFYGLYLLIADRTARAIYRGARPITWLCWAAVLFAAANILGHGLHWNEFDLPSHILLFLGITAVFTRPLRMAWFWRGLSMTAAVLGLVCIYQHYFQGAERASGIDGGDWGVIELAMFMLVLSLSSVVQLLRPQLALTERVFHALCAALGMFGALLTQSRGPLLACVPVFALVIGCSIYRTRQWRAPLVVLAGAVLVASGAVLLMRGEIVARFDAIGHEVRTYSSNDTQGAVRERLEMWRVATRAFVEHPVTGVGIDQFGKYTQSQVKLGLASDSIAKYEHPHSEYLEAAVAGGVPGLILLLLLFGMPLVLFARRVFDRDDAVAISAMIGLLTVLMYVLCGLTDNVFYRSMPHSLFFFLVLGMTVQISRLRATGA</sequence>
<feature type="transmembrane region" description="Helical" evidence="5">
    <location>
        <begin position="69"/>
        <end position="88"/>
    </location>
</feature>
<feature type="transmembrane region" description="Helical" evidence="5">
    <location>
        <begin position="116"/>
        <end position="137"/>
    </location>
</feature>
<feature type="domain" description="O-antigen ligase-related" evidence="6">
    <location>
        <begin position="188"/>
        <end position="344"/>
    </location>
</feature>